<evidence type="ECO:0000313" key="6">
    <source>
        <dbReference type="Proteomes" id="UP001329505"/>
    </source>
</evidence>
<dbReference type="GO" id="GO:0016758">
    <property type="term" value="F:hexosyltransferase activity"/>
    <property type="evidence" value="ECO:0007669"/>
    <property type="project" value="UniProtKB-ARBA"/>
</dbReference>
<keyword evidence="4" id="KW-0808">Transferase</keyword>
<evidence type="ECO:0000259" key="2">
    <source>
        <dbReference type="Pfam" id="PF00535"/>
    </source>
</evidence>
<evidence type="ECO:0000313" key="5">
    <source>
        <dbReference type="Proteomes" id="UP000199221"/>
    </source>
</evidence>
<dbReference type="InterPro" id="IPR001173">
    <property type="entry name" value="Glyco_trans_2-like"/>
</dbReference>
<dbReference type="SUPFAM" id="SSF53448">
    <property type="entry name" value="Nucleotide-diphospho-sugar transferases"/>
    <property type="match status" value="1"/>
</dbReference>
<dbReference type="Proteomes" id="UP001329505">
    <property type="component" value="Unassembled WGS sequence"/>
</dbReference>
<dbReference type="CDD" id="cd04196">
    <property type="entry name" value="GT_2_like_d"/>
    <property type="match status" value="1"/>
</dbReference>
<dbReference type="EMBL" id="FOEQ01000002">
    <property type="protein sequence ID" value="SEQ41366.1"/>
    <property type="molecule type" value="Genomic_DNA"/>
</dbReference>
<protein>
    <submittedName>
        <fullName evidence="4">Glycosyl transferase family 2</fullName>
    </submittedName>
    <submittedName>
        <fullName evidence="3">Glycosyltransferase family 2 protein</fullName>
    </submittedName>
</protein>
<accession>A0A1H9FU22</accession>
<reference evidence="4 5" key="1">
    <citation type="submission" date="2016-10" db="EMBL/GenBank/DDBJ databases">
        <authorList>
            <person name="de Groot N.N."/>
        </authorList>
    </citation>
    <scope>NUCLEOTIDE SEQUENCE [LARGE SCALE GENOMIC DNA]</scope>
    <source>
        <strain evidence="4 5">LMG 27941</strain>
    </source>
</reference>
<dbReference type="PANTHER" id="PTHR22916">
    <property type="entry name" value="GLYCOSYLTRANSFERASE"/>
    <property type="match status" value="1"/>
</dbReference>
<proteinExistence type="predicted"/>
<keyword evidence="1" id="KW-0472">Membrane</keyword>
<evidence type="ECO:0000256" key="1">
    <source>
        <dbReference type="ARBA" id="ARBA00022519"/>
    </source>
</evidence>
<reference evidence="3 6" key="2">
    <citation type="submission" date="2024-01" db="EMBL/GenBank/DDBJ databases">
        <title>Unpublished Manusciprt.</title>
        <authorList>
            <person name="Duman M."/>
            <person name="Valdes E.G."/>
            <person name="Ajmi N."/>
            <person name="Altun S."/>
            <person name="Saticioglu I.B."/>
        </authorList>
    </citation>
    <scope>NUCLEOTIDE SEQUENCE [LARGE SCALE GENOMIC DNA]</scope>
    <source>
        <strain evidence="3 6">139P</strain>
    </source>
</reference>
<keyword evidence="6" id="KW-1185">Reference proteome</keyword>
<keyword evidence="1" id="KW-0997">Cell inner membrane</keyword>
<dbReference type="RefSeq" id="WP_201754966.1">
    <property type="nucleotide sequence ID" value="NZ_CP128543.1"/>
</dbReference>
<evidence type="ECO:0000313" key="4">
    <source>
        <dbReference type="EMBL" id="SEQ41366.1"/>
    </source>
</evidence>
<organism evidence="4 5">
    <name type="scientific">Pseudomonas soli</name>
    <dbReference type="NCBI Taxonomy" id="1306993"/>
    <lineage>
        <taxon>Bacteria</taxon>
        <taxon>Pseudomonadati</taxon>
        <taxon>Pseudomonadota</taxon>
        <taxon>Gammaproteobacteria</taxon>
        <taxon>Pseudomonadales</taxon>
        <taxon>Pseudomonadaceae</taxon>
        <taxon>Pseudomonas</taxon>
    </lineage>
</organism>
<dbReference type="Gene3D" id="3.90.550.10">
    <property type="entry name" value="Spore Coat Polysaccharide Biosynthesis Protein SpsA, Chain A"/>
    <property type="match status" value="1"/>
</dbReference>
<dbReference type="EMBL" id="JAZDQQ010000014">
    <property type="protein sequence ID" value="MEE1881926.1"/>
    <property type="molecule type" value="Genomic_DNA"/>
</dbReference>
<sequence>MNSYSKITTVKFVNSNQQQAGSVAVLLCSYNGERYLKEQLDSIFSQSHGNFRVYVSDDGSKDSTQELLDKYGDEFRSRRVDRFAGPGQGFAQNFLSISCRDDIKADYYAWCDQDDIWHPEKLARAVTRLSSVPEGVPALYCARTELVDQDGKHLGFSPVYSRSACFRNALVQNIAGGNTMVFNDALMKLLREAGNNATIVSHDWWAYMIVTGCGGVVLYDSEPSVLYRQHGQNCVGSNSGVLPNLKRVRQLLKGRFKSWMDLNIEAMKLVSHNFTPENQSILRQFAEARRASVFFRLLKLKQSGVYRQTFIGNAGLFLAALLGRV</sequence>
<keyword evidence="1" id="KW-1003">Cell membrane</keyword>
<dbReference type="GeneID" id="93676724"/>
<gene>
    <name evidence="4" type="ORF">SAMN05216230_102645</name>
    <name evidence="3" type="ORF">V0R55_17335</name>
</gene>
<dbReference type="Pfam" id="PF00535">
    <property type="entry name" value="Glycos_transf_2"/>
    <property type="match status" value="1"/>
</dbReference>
<dbReference type="Proteomes" id="UP000199221">
    <property type="component" value="Unassembled WGS sequence"/>
</dbReference>
<feature type="domain" description="Glycosyltransferase 2-like" evidence="2">
    <location>
        <begin position="25"/>
        <end position="134"/>
    </location>
</feature>
<name>A0A1H9FU22_9PSED</name>
<evidence type="ECO:0000313" key="3">
    <source>
        <dbReference type="EMBL" id="MEE1881926.1"/>
    </source>
</evidence>
<dbReference type="AlphaFoldDB" id="A0A1H9FU22"/>
<dbReference type="PANTHER" id="PTHR22916:SF3">
    <property type="entry name" value="UDP-GLCNAC:BETAGAL BETA-1,3-N-ACETYLGLUCOSAMINYLTRANSFERASE-LIKE PROTEIN 1"/>
    <property type="match status" value="1"/>
</dbReference>
<dbReference type="InterPro" id="IPR029044">
    <property type="entry name" value="Nucleotide-diphossugar_trans"/>
</dbReference>